<feature type="compositionally biased region" description="Polar residues" evidence="1">
    <location>
        <begin position="120"/>
        <end position="143"/>
    </location>
</feature>
<keyword evidence="2" id="KW-0812">Transmembrane</keyword>
<feature type="compositionally biased region" description="Low complexity" evidence="1">
    <location>
        <begin position="32"/>
        <end position="49"/>
    </location>
</feature>
<dbReference type="PANTHER" id="PTHR36704:SF1">
    <property type="entry name" value="OS06G0239700 PROTEIN"/>
    <property type="match status" value="1"/>
</dbReference>
<accession>A0A833V8V1</accession>
<comment type="caution">
    <text evidence="3">The sequence shown here is derived from an EMBL/GenBank/DDBJ whole genome shotgun (WGS) entry which is preliminary data.</text>
</comment>
<dbReference type="PANTHER" id="PTHR36704">
    <property type="entry name" value="PROTEIN, PUTATIVE-RELATED"/>
    <property type="match status" value="1"/>
</dbReference>
<dbReference type="AlphaFoldDB" id="A0A833V8V1"/>
<organism evidence="3 4">
    <name type="scientific">Carex littledalei</name>
    <dbReference type="NCBI Taxonomy" id="544730"/>
    <lineage>
        <taxon>Eukaryota</taxon>
        <taxon>Viridiplantae</taxon>
        <taxon>Streptophyta</taxon>
        <taxon>Embryophyta</taxon>
        <taxon>Tracheophyta</taxon>
        <taxon>Spermatophyta</taxon>
        <taxon>Magnoliopsida</taxon>
        <taxon>Liliopsida</taxon>
        <taxon>Poales</taxon>
        <taxon>Cyperaceae</taxon>
        <taxon>Cyperoideae</taxon>
        <taxon>Cariceae</taxon>
        <taxon>Carex</taxon>
        <taxon>Carex subgen. Euthyceras</taxon>
    </lineage>
</organism>
<keyword evidence="2" id="KW-0472">Membrane</keyword>
<keyword evidence="4" id="KW-1185">Reference proteome</keyword>
<proteinExistence type="predicted"/>
<evidence type="ECO:0000313" key="4">
    <source>
        <dbReference type="Proteomes" id="UP000623129"/>
    </source>
</evidence>
<evidence type="ECO:0000313" key="3">
    <source>
        <dbReference type="EMBL" id="KAF3329112.1"/>
    </source>
</evidence>
<evidence type="ECO:0000256" key="1">
    <source>
        <dbReference type="SAM" id="MobiDB-lite"/>
    </source>
</evidence>
<feature type="region of interest" description="Disordered" evidence="1">
    <location>
        <begin position="26"/>
        <end position="49"/>
    </location>
</feature>
<keyword evidence="2" id="KW-1133">Transmembrane helix</keyword>
<feature type="region of interest" description="Disordered" evidence="1">
    <location>
        <begin position="120"/>
        <end position="145"/>
    </location>
</feature>
<reference evidence="3" key="1">
    <citation type="submission" date="2020-01" db="EMBL/GenBank/DDBJ databases">
        <title>Genome sequence of Kobresia littledalei, the first chromosome-level genome in the family Cyperaceae.</title>
        <authorList>
            <person name="Qu G."/>
        </authorList>
    </citation>
    <scope>NUCLEOTIDE SEQUENCE</scope>
    <source>
        <strain evidence="3">C.B.Clarke</strain>
        <tissue evidence="3">Leaf</tissue>
    </source>
</reference>
<dbReference type="OrthoDB" id="1928683at2759"/>
<protein>
    <submittedName>
        <fullName evidence="3">Uncharacterized protein</fullName>
    </submittedName>
</protein>
<evidence type="ECO:0000256" key="2">
    <source>
        <dbReference type="SAM" id="Phobius"/>
    </source>
</evidence>
<dbReference type="Proteomes" id="UP000623129">
    <property type="component" value="Unassembled WGS sequence"/>
</dbReference>
<gene>
    <name evidence="3" type="ORF">FCM35_KLT06190</name>
</gene>
<name>A0A833V8V1_9POAL</name>
<feature type="transmembrane region" description="Helical" evidence="2">
    <location>
        <begin position="161"/>
        <end position="179"/>
    </location>
</feature>
<sequence length="253" mass="27274">MSFLPGRLAAAEGSYFLNESKHAAGRLAEKLPSSPASASASPSPHSDVAPADVLPEILRHSIPIKRASSGSDASLSTASKWVLNGSGSANSVSADAINPLRAYVSLPQVTFGPKSRWQLPSEQTHFSASTANDLRRGQVSSSPDPEKLKALMHSYSQIGKAFAVATIVVFGGVTALSVYTAHKLELRTTDDIRTKGRDAIQPRVDKLKEQMSPFRSWVENMSRRWHVEEGNKEAKENPLIKELSKAIGVKTSN</sequence>
<dbReference type="EMBL" id="SWLB01000015">
    <property type="protein sequence ID" value="KAF3329112.1"/>
    <property type="molecule type" value="Genomic_DNA"/>
</dbReference>